<dbReference type="SUPFAM" id="SSF48208">
    <property type="entry name" value="Six-hairpin glycosidases"/>
    <property type="match status" value="1"/>
</dbReference>
<dbReference type="PANTHER" id="PTHR47791:SF4">
    <property type="entry name" value="(PUTATIVE SECRETED PROTEIN)-RELATED"/>
    <property type="match status" value="1"/>
</dbReference>
<gene>
    <name evidence="1" type="ORF">C7T94_18455</name>
</gene>
<dbReference type="GO" id="GO:0016787">
    <property type="term" value="F:hydrolase activity"/>
    <property type="evidence" value="ECO:0007669"/>
    <property type="project" value="UniProtKB-KW"/>
</dbReference>
<dbReference type="InterPro" id="IPR014512">
    <property type="entry name" value="O_gly_hydro"/>
</dbReference>
<evidence type="ECO:0000313" key="1">
    <source>
        <dbReference type="EMBL" id="PST81693.1"/>
    </source>
</evidence>
<reference evidence="1 2" key="1">
    <citation type="submission" date="2018-03" db="EMBL/GenBank/DDBJ databases">
        <authorList>
            <person name="Keele B.F."/>
        </authorList>
    </citation>
    <scope>NUCLEOTIDE SEQUENCE [LARGE SCALE GENOMIC DNA]</scope>
    <source>
        <strain evidence="1 2">YL28-9</strain>
    </source>
</reference>
<dbReference type="PANTHER" id="PTHR47791">
    <property type="entry name" value="MEIOTICALLY UP-REGULATED GENE 191 PROTEIN"/>
    <property type="match status" value="1"/>
</dbReference>
<keyword evidence="1" id="KW-0378">Hydrolase</keyword>
<comment type="caution">
    <text evidence="1">The sequence shown here is derived from an EMBL/GenBank/DDBJ whole genome shotgun (WGS) entry which is preliminary data.</text>
</comment>
<dbReference type="Proteomes" id="UP000240912">
    <property type="component" value="Unassembled WGS sequence"/>
</dbReference>
<evidence type="ECO:0000313" key="2">
    <source>
        <dbReference type="Proteomes" id="UP000240912"/>
    </source>
</evidence>
<dbReference type="AlphaFoldDB" id="A0A2T3HH16"/>
<dbReference type="OrthoDB" id="2505409at2"/>
<dbReference type="InterPro" id="IPR053169">
    <property type="entry name" value="MUG_Protein"/>
</dbReference>
<sequence>MLLLGQVALAQPKVYKQRVELIRKNIQTVFYEPASGLYFEKDLPTARERRYSFLWPLCALMDGANEVDALKTGKPYLPGVMKAIERYDAKDEAIPGYRSYLADAGRDSRFYDDNQWLGITAAENYLRTKDARYLELSKKIYRFMMSGYDELAGGGLYWQEDKKDTKNTCSNGPGVLVALKLFQMTGEKKYLDTAVSLYNWTKKHLQDTDGLYFDNIKIPSLALDKKKYTYNTGTMLNSAVILYTITKEKAYLEEARRIAAAGKAFFYQDGKLPGHYWFNVVMLRGYLDLYKIDKNPAYIDFFKAEGERIWQEERDASGLIGRHKVKALIDQAAMLEFYARLARL</sequence>
<dbReference type="EMBL" id="PYLS01000009">
    <property type="protein sequence ID" value="PST81693.1"/>
    <property type="molecule type" value="Genomic_DNA"/>
</dbReference>
<dbReference type="InterPro" id="IPR005198">
    <property type="entry name" value="Glyco_hydro_76"/>
</dbReference>
<dbReference type="GO" id="GO:0005975">
    <property type="term" value="P:carbohydrate metabolic process"/>
    <property type="evidence" value="ECO:0007669"/>
    <property type="project" value="InterPro"/>
</dbReference>
<accession>A0A2T3HH16</accession>
<keyword evidence="2" id="KW-1185">Reference proteome</keyword>
<dbReference type="InterPro" id="IPR008928">
    <property type="entry name" value="6-hairpin_glycosidase_sf"/>
</dbReference>
<protein>
    <submittedName>
        <fullName evidence="1">Glycoside hydrolase</fullName>
    </submittedName>
</protein>
<dbReference type="Gene3D" id="1.50.10.20">
    <property type="match status" value="1"/>
</dbReference>
<organism evidence="1 2">
    <name type="scientific">Pedobacter yulinensis</name>
    <dbReference type="NCBI Taxonomy" id="2126353"/>
    <lineage>
        <taxon>Bacteria</taxon>
        <taxon>Pseudomonadati</taxon>
        <taxon>Bacteroidota</taxon>
        <taxon>Sphingobacteriia</taxon>
        <taxon>Sphingobacteriales</taxon>
        <taxon>Sphingobacteriaceae</taxon>
        <taxon>Pedobacter</taxon>
    </lineage>
</organism>
<proteinExistence type="predicted"/>
<name>A0A2T3HH16_9SPHI</name>
<dbReference type="Pfam" id="PF03663">
    <property type="entry name" value="Glyco_hydro_76"/>
    <property type="match status" value="1"/>
</dbReference>
<dbReference type="PIRSF" id="PIRSF021505">
    <property type="entry name" value="O_gly_hdrol"/>
    <property type="match status" value="1"/>
</dbReference>